<gene>
    <name evidence="2" type="ORF">HB776_03660</name>
</gene>
<dbReference type="KEGG" id="trb:HB776_03660"/>
<sequence>MLKKVEFDHFDSEELAGGDSSHLLRPDYYWQLVKRRWLYFLVPFLLLASAGTAAAWLWPATYLSEGKILVQSQQIPTELVRPTVTNSAQERIQVIEQRTMSRDNLIAIVDKFRLFPQKRDFMSPTELVAEVRKSAKITAVDQTLDFKQRSRQENPTIVFSVGFEYTDPRVAAQVANELVTRILSEDLRDRTSRANDTTKFLAREVDRLRAENEALDEKIARSKPVDPTRSTTVAPDQSATALGQLRVELAQKSALYSPKHPVIQLLNKQIEAMEKSPVQAPANAVPGAALAPIAVTTANREMLLSQQEALQKNLETATGKLAAARLGENLEKDQQSEKLEVIEQPTVPQQPIRPNRTRIAGMSLLAAFAAGLGLAFLLEFTDKSIRRTSDLFHLVDSRLLVGIPYIATASELAGRRRRSFVMLGLLCVCILIGVVAAYLLLPIDLIIAKARVGLFR</sequence>
<dbReference type="PANTHER" id="PTHR32309">
    <property type="entry name" value="TYROSINE-PROTEIN KINASE"/>
    <property type="match status" value="1"/>
</dbReference>
<evidence type="ECO:0000313" key="3">
    <source>
        <dbReference type="Proteomes" id="UP000515291"/>
    </source>
</evidence>
<keyword evidence="1" id="KW-0472">Membrane</keyword>
<dbReference type="AlphaFoldDB" id="A0A7G6TUL0"/>
<name>A0A7G6TUL0_9BRAD</name>
<dbReference type="EMBL" id="CP050292">
    <property type="protein sequence ID" value="QND70442.1"/>
    <property type="molecule type" value="Genomic_DNA"/>
</dbReference>
<evidence type="ECO:0000256" key="1">
    <source>
        <dbReference type="SAM" id="Phobius"/>
    </source>
</evidence>
<accession>A0A7G6TUL0</accession>
<evidence type="ECO:0000313" key="2">
    <source>
        <dbReference type="EMBL" id="QND70442.1"/>
    </source>
</evidence>
<dbReference type="RefSeq" id="WP_184515238.1">
    <property type="nucleotide sequence ID" value="NZ_CP050292.1"/>
</dbReference>
<dbReference type="Proteomes" id="UP000515291">
    <property type="component" value="Chromosome"/>
</dbReference>
<proteinExistence type="predicted"/>
<dbReference type="PANTHER" id="PTHR32309:SF31">
    <property type="entry name" value="CAPSULAR EXOPOLYSACCHARIDE FAMILY"/>
    <property type="match status" value="1"/>
</dbReference>
<protein>
    <submittedName>
        <fullName evidence="2">Sugar transporter</fullName>
    </submittedName>
</protein>
<keyword evidence="2" id="KW-0762">Sugar transport</keyword>
<organism evidence="2 3">
    <name type="scientific">Tardiphaga robiniae</name>
    <dbReference type="NCBI Taxonomy" id="943830"/>
    <lineage>
        <taxon>Bacteria</taxon>
        <taxon>Pseudomonadati</taxon>
        <taxon>Pseudomonadota</taxon>
        <taxon>Alphaproteobacteria</taxon>
        <taxon>Hyphomicrobiales</taxon>
        <taxon>Nitrobacteraceae</taxon>
        <taxon>Tardiphaga</taxon>
    </lineage>
</organism>
<keyword evidence="1" id="KW-1133">Transmembrane helix</keyword>
<feature type="transmembrane region" description="Helical" evidence="1">
    <location>
        <begin position="420"/>
        <end position="441"/>
    </location>
</feature>
<reference evidence="3" key="1">
    <citation type="journal article" date="2020" name="Mol. Plant Microbe">
        <title>Rhizobial microsymbionts of the narrowly endemic Oxytropis species growing in Kamchatka are characterized by significant genetic diversity and possess a set of genes that are associated with T3SS and T6SS secretion systems and can affect the development of symbiosis.</title>
        <authorList>
            <person name="Safronova V."/>
            <person name="Guro P."/>
            <person name="Sazanova A."/>
            <person name="Kuznetsova I."/>
            <person name="Belimov A."/>
            <person name="Yakubov V."/>
            <person name="Chirak E."/>
            <person name="Afonin A."/>
            <person name="Gogolev Y."/>
            <person name="Andronov E."/>
            <person name="Tikhonovich I."/>
        </authorList>
    </citation>
    <scope>NUCLEOTIDE SEQUENCE [LARGE SCALE GENOMIC DNA]</scope>
    <source>
        <strain evidence="3">581</strain>
    </source>
</reference>
<feature type="transmembrane region" description="Helical" evidence="1">
    <location>
        <begin position="359"/>
        <end position="378"/>
    </location>
</feature>
<feature type="transmembrane region" description="Helical" evidence="1">
    <location>
        <begin position="37"/>
        <end position="58"/>
    </location>
</feature>
<keyword evidence="2" id="KW-0813">Transport</keyword>
<keyword evidence="1" id="KW-0812">Transmembrane</keyword>
<dbReference type="InterPro" id="IPR050445">
    <property type="entry name" value="Bact_polysacc_biosynth/exp"/>
</dbReference>